<dbReference type="PANTHER" id="PTHR47643:SF2">
    <property type="entry name" value="TPR DOMAIN PROTEIN (AFU_ORTHOLOGUE AFUA_5G12710)"/>
    <property type="match status" value="1"/>
</dbReference>
<dbReference type="Proteomes" id="UP001629113">
    <property type="component" value="Unassembled WGS sequence"/>
</dbReference>
<dbReference type="CDD" id="cd20071">
    <property type="entry name" value="SET_SMYD"/>
    <property type="match status" value="1"/>
</dbReference>
<name>A0ABR4PBX8_9HELO</name>
<dbReference type="InterPro" id="IPR046341">
    <property type="entry name" value="SET_dom_sf"/>
</dbReference>
<proteinExistence type="predicted"/>
<protein>
    <submittedName>
        <fullName evidence="2">Tpr domain protein</fullName>
    </submittedName>
</protein>
<accession>A0ABR4PBX8</accession>
<dbReference type="EMBL" id="JBFCZG010000006">
    <property type="protein sequence ID" value="KAL3420667.1"/>
    <property type="molecule type" value="Genomic_DNA"/>
</dbReference>
<dbReference type="InterPro" id="IPR053209">
    <property type="entry name" value="Gramillin-biosynth_MTr"/>
</dbReference>
<sequence>MDLHHGSYKTAGFSTVDETAVVDTFYIERVISQNGFGCPPHSSRQTNLSDGSSELGKRAASKEFHSCGVWPLASYINHSCNSNARRAFIGDMMIVRATRDLAPDTEISFWYRFPVAEGNAVRQKQLEHWAFRCDCAMCRDDQATGSDVLSRSERQRAEALRYLRATPRPNLPKIEEILANMELGYAQPASLVPRLHSWELYLGLAQNYMLREQRSKAIDSALKSLASLGYVIQGGSLPRTRSTPMLVRQWGLLQDATVECWMLLASAYELVAPDRTEYAVRYAKLSYRICVGEDETFDGTYRNFG</sequence>
<feature type="domain" description="SET" evidence="1">
    <location>
        <begin position="1"/>
        <end position="112"/>
    </location>
</feature>
<evidence type="ECO:0000259" key="1">
    <source>
        <dbReference type="PROSITE" id="PS50280"/>
    </source>
</evidence>
<dbReference type="Pfam" id="PF00856">
    <property type="entry name" value="SET"/>
    <property type="match status" value="1"/>
</dbReference>
<evidence type="ECO:0000313" key="3">
    <source>
        <dbReference type="Proteomes" id="UP001629113"/>
    </source>
</evidence>
<dbReference type="SUPFAM" id="SSF82199">
    <property type="entry name" value="SET domain"/>
    <property type="match status" value="1"/>
</dbReference>
<dbReference type="PANTHER" id="PTHR47643">
    <property type="entry name" value="TPR DOMAIN PROTEIN (AFU_ORTHOLOGUE AFUA_5G12710)"/>
    <property type="match status" value="1"/>
</dbReference>
<dbReference type="PROSITE" id="PS50280">
    <property type="entry name" value="SET"/>
    <property type="match status" value="1"/>
</dbReference>
<keyword evidence="3" id="KW-1185">Reference proteome</keyword>
<dbReference type="InterPro" id="IPR001214">
    <property type="entry name" value="SET_dom"/>
</dbReference>
<comment type="caution">
    <text evidence="2">The sequence shown here is derived from an EMBL/GenBank/DDBJ whole genome shotgun (WGS) entry which is preliminary data.</text>
</comment>
<reference evidence="2 3" key="1">
    <citation type="submission" date="2024-06" db="EMBL/GenBank/DDBJ databases">
        <title>Complete genome of Phlyctema vagabunda strain 19-DSS-EL-015.</title>
        <authorList>
            <person name="Fiorenzani C."/>
        </authorList>
    </citation>
    <scope>NUCLEOTIDE SEQUENCE [LARGE SCALE GENOMIC DNA]</scope>
    <source>
        <strain evidence="2 3">19-DSS-EL-015</strain>
    </source>
</reference>
<dbReference type="Gene3D" id="2.170.270.10">
    <property type="entry name" value="SET domain"/>
    <property type="match status" value="1"/>
</dbReference>
<organism evidence="2 3">
    <name type="scientific">Phlyctema vagabunda</name>
    <dbReference type="NCBI Taxonomy" id="108571"/>
    <lineage>
        <taxon>Eukaryota</taxon>
        <taxon>Fungi</taxon>
        <taxon>Dikarya</taxon>
        <taxon>Ascomycota</taxon>
        <taxon>Pezizomycotina</taxon>
        <taxon>Leotiomycetes</taxon>
        <taxon>Helotiales</taxon>
        <taxon>Dermateaceae</taxon>
        <taxon>Phlyctema</taxon>
    </lineage>
</organism>
<gene>
    <name evidence="2" type="ORF">PVAG01_07112</name>
</gene>
<evidence type="ECO:0000313" key="2">
    <source>
        <dbReference type="EMBL" id="KAL3420667.1"/>
    </source>
</evidence>